<comment type="caution">
    <text evidence="2">The sequence shown here is derived from an EMBL/GenBank/DDBJ whole genome shotgun (WGS) entry which is preliminary data.</text>
</comment>
<evidence type="ECO:0000256" key="1">
    <source>
        <dbReference type="SAM" id="Phobius"/>
    </source>
</evidence>
<keyword evidence="3" id="KW-1185">Reference proteome</keyword>
<dbReference type="EMBL" id="QNUK01000294">
    <property type="protein sequence ID" value="KAF5896047.1"/>
    <property type="molecule type" value="Genomic_DNA"/>
</dbReference>
<dbReference type="Proteomes" id="UP000727407">
    <property type="component" value="Unassembled WGS sequence"/>
</dbReference>
<feature type="transmembrane region" description="Helical" evidence="1">
    <location>
        <begin position="20"/>
        <end position="40"/>
    </location>
</feature>
<feature type="transmembrane region" description="Helical" evidence="1">
    <location>
        <begin position="52"/>
        <end position="72"/>
    </location>
</feature>
<keyword evidence="1" id="KW-0472">Membrane</keyword>
<evidence type="ECO:0000313" key="3">
    <source>
        <dbReference type="Proteomes" id="UP000727407"/>
    </source>
</evidence>
<keyword evidence="1" id="KW-0812">Transmembrane</keyword>
<accession>A0A8J4UIY2</accession>
<name>A0A8J4UIY2_CLAMG</name>
<proteinExistence type="predicted"/>
<protein>
    <submittedName>
        <fullName evidence="2">Homoserine O-acetyltransferase</fullName>
    </submittedName>
</protein>
<evidence type="ECO:0000313" key="2">
    <source>
        <dbReference type="EMBL" id="KAF5896047.1"/>
    </source>
</evidence>
<sequence>MTSLAFSLPPSRSYSMTLSLVLYLASGPSIPPYQISFLSFTLSSSPSSFSAFLFHALTAPLLLSFFSISLMWSELFSRNTLTTTGDHARLLLIGKGTVSLNAWL</sequence>
<organism evidence="2 3">
    <name type="scientific">Clarias magur</name>
    <name type="common">Asian catfish</name>
    <name type="synonym">Macropteronotus magur</name>
    <dbReference type="NCBI Taxonomy" id="1594786"/>
    <lineage>
        <taxon>Eukaryota</taxon>
        <taxon>Metazoa</taxon>
        <taxon>Chordata</taxon>
        <taxon>Craniata</taxon>
        <taxon>Vertebrata</taxon>
        <taxon>Euteleostomi</taxon>
        <taxon>Actinopterygii</taxon>
        <taxon>Neopterygii</taxon>
        <taxon>Teleostei</taxon>
        <taxon>Ostariophysi</taxon>
        <taxon>Siluriformes</taxon>
        <taxon>Clariidae</taxon>
        <taxon>Clarias</taxon>
    </lineage>
</organism>
<dbReference type="AlphaFoldDB" id="A0A8J4UIY2"/>
<gene>
    <name evidence="2" type="primary">metXA</name>
    <name evidence="2" type="ORF">DAT39_014239</name>
</gene>
<reference evidence="2" key="1">
    <citation type="submission" date="2020-07" db="EMBL/GenBank/DDBJ databases">
        <title>Clarias magur genome sequencing, assembly and annotation.</title>
        <authorList>
            <person name="Kushwaha B."/>
            <person name="Kumar R."/>
            <person name="Das P."/>
            <person name="Joshi C.G."/>
            <person name="Kumar D."/>
            <person name="Nagpure N.S."/>
            <person name="Pandey M."/>
            <person name="Agarwal S."/>
            <person name="Srivastava S."/>
            <person name="Singh M."/>
            <person name="Sahoo L."/>
            <person name="Jayasankar P."/>
            <person name="Meher P.K."/>
            <person name="Koringa P.G."/>
            <person name="Iquebal M.A."/>
            <person name="Das S.P."/>
            <person name="Bit A."/>
            <person name="Patnaik S."/>
            <person name="Patel N."/>
            <person name="Shah T.M."/>
            <person name="Hinsu A."/>
            <person name="Jena J.K."/>
        </authorList>
    </citation>
    <scope>NUCLEOTIDE SEQUENCE</scope>
    <source>
        <strain evidence="2">CIFAMagur01</strain>
        <tissue evidence="2">Testis</tissue>
    </source>
</reference>
<keyword evidence="1" id="KW-1133">Transmembrane helix</keyword>